<feature type="compositionally biased region" description="Low complexity" evidence="1">
    <location>
        <begin position="565"/>
        <end position="580"/>
    </location>
</feature>
<feature type="compositionally biased region" description="Polar residues" evidence="1">
    <location>
        <begin position="1457"/>
        <end position="1470"/>
    </location>
</feature>
<feature type="compositionally biased region" description="Polar residues" evidence="1">
    <location>
        <begin position="1988"/>
        <end position="2008"/>
    </location>
</feature>
<accession>A0A8S3VJU6</accession>
<evidence type="ECO:0008006" key="4">
    <source>
        <dbReference type="Google" id="ProtNLM"/>
    </source>
</evidence>
<feature type="compositionally biased region" description="Low complexity" evidence="1">
    <location>
        <begin position="1055"/>
        <end position="1069"/>
    </location>
</feature>
<feature type="compositionally biased region" description="Basic residues" evidence="1">
    <location>
        <begin position="1028"/>
        <end position="1037"/>
    </location>
</feature>
<feature type="region of interest" description="Disordered" evidence="1">
    <location>
        <begin position="510"/>
        <end position="580"/>
    </location>
</feature>
<feature type="compositionally biased region" description="Polar residues" evidence="1">
    <location>
        <begin position="136"/>
        <end position="158"/>
    </location>
</feature>
<feature type="region of interest" description="Disordered" evidence="1">
    <location>
        <begin position="983"/>
        <end position="1152"/>
    </location>
</feature>
<feature type="region of interest" description="Disordered" evidence="1">
    <location>
        <begin position="1454"/>
        <end position="1493"/>
    </location>
</feature>
<feature type="region of interest" description="Disordered" evidence="1">
    <location>
        <begin position="1887"/>
        <end position="1911"/>
    </location>
</feature>
<feature type="compositionally biased region" description="Polar residues" evidence="1">
    <location>
        <begin position="1141"/>
        <end position="1152"/>
    </location>
</feature>
<dbReference type="EMBL" id="CAJPWZ010003259">
    <property type="protein sequence ID" value="CAG2255079.1"/>
    <property type="molecule type" value="Genomic_DNA"/>
</dbReference>
<feature type="region of interest" description="Disordered" evidence="1">
    <location>
        <begin position="433"/>
        <end position="467"/>
    </location>
</feature>
<feature type="region of interest" description="Disordered" evidence="1">
    <location>
        <begin position="1750"/>
        <end position="1785"/>
    </location>
</feature>
<comment type="caution">
    <text evidence="2">The sequence shown here is derived from an EMBL/GenBank/DDBJ whole genome shotgun (WGS) entry which is preliminary data.</text>
</comment>
<gene>
    <name evidence="2" type="ORF">MEDL_66519</name>
</gene>
<evidence type="ECO:0000313" key="2">
    <source>
        <dbReference type="EMBL" id="CAG2255079.1"/>
    </source>
</evidence>
<evidence type="ECO:0000313" key="3">
    <source>
        <dbReference type="Proteomes" id="UP000683360"/>
    </source>
</evidence>
<dbReference type="PROSITE" id="PS50896">
    <property type="entry name" value="LISH"/>
    <property type="match status" value="1"/>
</dbReference>
<dbReference type="Proteomes" id="UP000683360">
    <property type="component" value="Unassembled WGS sequence"/>
</dbReference>
<feature type="compositionally biased region" description="Polar residues" evidence="1">
    <location>
        <begin position="1204"/>
        <end position="1217"/>
    </location>
</feature>
<feature type="compositionally biased region" description="Basic and acidic residues" evidence="1">
    <location>
        <begin position="988"/>
        <end position="998"/>
    </location>
</feature>
<feature type="compositionally biased region" description="Basic and acidic residues" evidence="1">
    <location>
        <begin position="1968"/>
        <end position="1977"/>
    </location>
</feature>
<proteinExistence type="predicted"/>
<sequence length="2080" mass="227244">MDTTTSHFLPSEIARLVLGFLESEGYTSTYKTFVKECIHLQEYVALMKRGRHYPLTISGFTLIQIIEKFAQFYLVDVNNQKVGLNALWNQLDSVTACLKRATLNKNLRVEGCSQTSRTRRANVIAKYGVNEKGDSGRTSGVSASDLKTSSQRSQKITQNRTIVPNESSNERIPVPISTLLVPKETFSKTNEGQNEKLLVQPEPFFEKQISSNRTQIIILKSPSKTVKPSHTSLPVISPSALSSNYSTNEILPTNNSTFTTSSSIGGDQVVHKSSEIVPTIINTVQINCVPSEKDNLSSHIDDDNGAGFHDDMECDTQLSPLPQSLSNNVDIEKDISREVMQNSVCDRTSKENLAPCETGNQNNHSVCDVGSKENLTTNDSINKANQIALNVNDAEILIVCDKTGGENLTLACENLLTSGITIPVCDKLNRGSLSTERTNTDVPPSPLQTQNNRDISVASSKPNDTVSENRTTDIVLFRNSQVQEATEDIVVVRLPDVQTEYAETAVPVTPRKVVPPNDLPIMKTPGKKIREYGLQGQGKSPRRKRPPKRKSHGDKITERRSSLPHLNDSSNSNDGSLHDSFPTQFLEQLLNNPLLHEKLAENINKTINCSDLSKSQNLSDVILMQDTSQKSGAGTPKPSTSLEDILDPHETQMTGDQINDVIDMTKGDAVFDSLFKLFHEDSRAGSCSSDNKLDEVHSMVSTVSPSLAVTTANYQTCDNTTINSAFKPINSAECDFAPSFPIVTTKTRFEKSFENKYVSEDSINAVLQSYSSVHTRTLNTPTDFSVISNMTSSSVHTSTSSCITPTVTISTSSRLELASQSTSVTSTSGSVACLQPSPSTMLNQESIEPEVVNQSGSSKCLLKSSVSLTSDQNLVSSASNYSLPSASIICSPSYNTGPTSNNISSAISTPSNQSIPVTTGSNPVSKSTSYITFVKGVAATENSSTPVGQRASPLTVQMEDTTETFKGLPSDVKQLFSSFEENLSELSKSQEEANERKTNGNTKSLRKNKKVSPKTPSIRNNQKISPKSQKKSSKSKNKKDCQQKEDLASVHNAESDLSLQSQQVVSSESNKTKKSPKNSKKSSPSSKNAIEIPVKKDSKNSTAKSKDTRSPIAGKPKEKKLTPRPQIRCNPLKPKNDNKGTKSSPLITTSASKWSSDLSALIKIASPEKVKKDCVQEKINEIPTGITQTPTGRKKGGTPIRTPSAKSGNNSRKTPSSNRKKSDANKQTSQSEPQTFLCSISPTSKDFRHVPLKNTSTIEEKTPSGIIKLGPSCLGRVLKMNTHFSECTNTVIIPENVPTSSKNLAPNGKSSKIRMNKRTISPLPIAPILSMPTLDGNSNDNFMLNEPIVLTPTVQRVTEHVADENEMGQILKASTDVMHARTPPSKFDNIIYTPNSDYLESPVKQVSGDRMNIVQHITTPNLNGIPNSPPVQAIYTATPISDFVGSQNVHIRPLDFNSKSNSSPLSVNNGKQKQRKQKQNVTQSKRGKKPAKSAMVMKQIIPDVIAIDSGNETENDARIYPTSDILTPKIKSSKRTADEPMGPSSVVNFSAISSVNIVTKDTSIYRPVSETKSVNFSAISSLNIGQKDISIYRPLSETESEDGNSAVFQRKQQENVTIVQGDKVNNFISTDDDLIPDACGNVHMNNGQVMNVRPHSTDIIIQIPLKDGQNQNSSQNFNVKPVQTKITNSMQGHLHNELPIRARTPVEQLASDYQGFNVSPSCQKFIGQFGLNPKNDKFLGKPLNTHINLKNSVDRKTTSSSKASSPGKLRNITPKPPVGTGNIDGSPLMPVFYDIHLTKDSSNDTCSSEVEQINTMAKRADMNMMNKSGCKTTAVEKLVNSQCSDNELSTGSSDIDVEGDWENPWKNISGDVSDTTLVNSPNVTVHGKRTSVDENSPNKTISNKDPVSSQITSKPVTFKSHGETETICSSSKNTQLTGKYIMTPPKKRITASMKCGSGLYFVSTNEQKNTEASEKVSKTKRTPKKTLSEFTNLRRSPRLGSTAQSCGKSPQLVDKVKRNLTDIQEDGNCDRMKIGSKRPREESDDNKMDTESKPKSRKLKTPVDLKKLNVDKFLTKLYKS</sequence>
<name>A0A8S3VJU6_MYTED</name>
<feature type="compositionally biased region" description="Polar residues" evidence="1">
    <location>
        <begin position="1225"/>
        <end position="1240"/>
    </location>
</feature>
<dbReference type="SMART" id="SM00667">
    <property type="entry name" value="LisH"/>
    <property type="match status" value="1"/>
</dbReference>
<feature type="compositionally biased region" description="Basic and acidic residues" evidence="1">
    <location>
        <begin position="1093"/>
        <end position="1121"/>
    </location>
</feature>
<feature type="region of interest" description="Disordered" evidence="1">
    <location>
        <begin position="1966"/>
        <end position="2064"/>
    </location>
</feature>
<feature type="region of interest" description="Disordered" evidence="1">
    <location>
        <begin position="1181"/>
        <end position="1240"/>
    </location>
</feature>
<feature type="compositionally biased region" description="Polar residues" evidence="1">
    <location>
        <begin position="1893"/>
        <end position="1911"/>
    </location>
</feature>
<feature type="compositionally biased region" description="Basic and acidic residues" evidence="1">
    <location>
        <begin position="2028"/>
        <end position="2054"/>
    </location>
</feature>
<keyword evidence="3" id="KW-1185">Reference proteome</keyword>
<feature type="compositionally biased region" description="Basic residues" evidence="1">
    <location>
        <begin position="540"/>
        <end position="552"/>
    </location>
</feature>
<dbReference type="OrthoDB" id="6287635at2759"/>
<evidence type="ECO:0000256" key="1">
    <source>
        <dbReference type="SAM" id="MobiDB-lite"/>
    </source>
</evidence>
<feature type="region of interest" description="Disordered" evidence="1">
    <location>
        <begin position="133"/>
        <end position="158"/>
    </location>
</feature>
<reference evidence="2" key="1">
    <citation type="submission" date="2021-03" db="EMBL/GenBank/DDBJ databases">
        <authorList>
            <person name="Bekaert M."/>
        </authorList>
    </citation>
    <scope>NUCLEOTIDE SEQUENCE</scope>
</reference>
<dbReference type="InterPro" id="IPR006594">
    <property type="entry name" value="LisH"/>
</dbReference>
<feature type="compositionally biased region" description="Basic and acidic residues" evidence="1">
    <location>
        <begin position="1038"/>
        <end position="1048"/>
    </location>
</feature>
<protein>
    <recommendedName>
        <fullName evidence="4">LisH domain-containing protein</fullName>
    </recommendedName>
</protein>
<organism evidence="2 3">
    <name type="scientific">Mytilus edulis</name>
    <name type="common">Blue mussel</name>
    <dbReference type="NCBI Taxonomy" id="6550"/>
    <lineage>
        <taxon>Eukaryota</taxon>
        <taxon>Metazoa</taxon>
        <taxon>Spiralia</taxon>
        <taxon>Lophotrochozoa</taxon>
        <taxon>Mollusca</taxon>
        <taxon>Bivalvia</taxon>
        <taxon>Autobranchia</taxon>
        <taxon>Pteriomorphia</taxon>
        <taxon>Mytilida</taxon>
        <taxon>Mytiloidea</taxon>
        <taxon>Mytilidae</taxon>
        <taxon>Mytilinae</taxon>
        <taxon>Mytilus</taxon>
    </lineage>
</organism>